<evidence type="ECO:0000313" key="4">
    <source>
        <dbReference type="EMBL" id="KAG5479049.1"/>
    </source>
</evidence>
<protein>
    <recommendedName>
        <fullName evidence="3">Dynamin N-terminal domain-containing protein</fullName>
    </recommendedName>
</protein>
<gene>
    <name evidence="4" type="ORF">LSCM1_02893</name>
</gene>
<dbReference type="Pfam" id="PF00350">
    <property type="entry name" value="Dynamin_N"/>
    <property type="match status" value="1"/>
</dbReference>
<comment type="caution">
    <text evidence="4">The sequence shown here is derived from an EMBL/GenBank/DDBJ whole genome shotgun (WGS) entry which is preliminary data.</text>
</comment>
<dbReference type="PANTHER" id="PTHR43681:SF1">
    <property type="entry name" value="SARCALUMENIN"/>
    <property type="match status" value="1"/>
</dbReference>
<dbReference type="RefSeq" id="XP_067178768.1">
    <property type="nucleotide sequence ID" value="XM_067320456.1"/>
</dbReference>
<dbReference type="Proteomes" id="UP000673552">
    <property type="component" value="Unassembled WGS sequence"/>
</dbReference>
<reference evidence="5" key="1">
    <citation type="journal article" date="2021" name="Microbiol. Resour. Announc.">
        <title>LGAAP: Leishmaniinae Genome Assembly and Annotation Pipeline.</title>
        <authorList>
            <person name="Almutairi H."/>
            <person name="Urbaniak M.D."/>
            <person name="Bates M.D."/>
            <person name="Jariyapan N."/>
            <person name="Kwakye-Nuako G."/>
            <person name="Thomaz-Soccol V."/>
            <person name="Al-Salem W.S."/>
            <person name="Dillon R.J."/>
            <person name="Bates P.A."/>
            <person name="Gatherer D."/>
        </authorList>
    </citation>
    <scope>NUCLEOTIDE SEQUENCE [LARGE SCALE GENOMIC DNA]</scope>
</reference>
<dbReference type="SUPFAM" id="SSF52540">
    <property type="entry name" value="P-loop containing nucleoside triphosphate hydrolases"/>
    <property type="match status" value="1"/>
</dbReference>
<reference evidence="5" key="2">
    <citation type="journal article" date="2021" name="Sci. Data">
        <title>Chromosome-scale genome sequencing, assembly and annotation of six genomes from subfamily Leishmaniinae.</title>
        <authorList>
            <person name="Almutairi H."/>
            <person name="Urbaniak M.D."/>
            <person name="Bates M.D."/>
            <person name="Jariyapan N."/>
            <person name="Kwakye-Nuako G."/>
            <person name="Thomaz Soccol V."/>
            <person name="Al-Salem W.S."/>
            <person name="Dillon R.J."/>
            <person name="Bates P.A."/>
            <person name="Gatherer D."/>
        </authorList>
    </citation>
    <scope>NUCLEOTIDE SEQUENCE [LARGE SCALE GENOMIC DNA]</scope>
</reference>
<organism evidence="4 5">
    <name type="scientific">Leishmania martiniquensis</name>
    <dbReference type="NCBI Taxonomy" id="1580590"/>
    <lineage>
        <taxon>Eukaryota</taxon>
        <taxon>Discoba</taxon>
        <taxon>Euglenozoa</taxon>
        <taxon>Kinetoplastea</taxon>
        <taxon>Metakinetoplastina</taxon>
        <taxon>Trypanosomatida</taxon>
        <taxon>Trypanosomatidae</taxon>
        <taxon>Leishmaniinae</taxon>
        <taxon>Leishmania</taxon>
    </lineage>
</organism>
<feature type="region of interest" description="Disordered" evidence="1">
    <location>
        <begin position="77"/>
        <end position="117"/>
    </location>
</feature>
<feature type="domain" description="Dynamin N-terminal" evidence="3">
    <location>
        <begin position="155"/>
        <end position="328"/>
    </location>
</feature>
<accession>A0A836GU10</accession>
<dbReference type="PANTHER" id="PTHR43681">
    <property type="entry name" value="TRANSMEMBRANE GTPASE FZO"/>
    <property type="match status" value="1"/>
</dbReference>
<feature type="transmembrane region" description="Helical" evidence="2">
    <location>
        <begin position="471"/>
        <end position="491"/>
    </location>
</feature>
<evidence type="ECO:0000256" key="2">
    <source>
        <dbReference type="SAM" id="Phobius"/>
    </source>
</evidence>
<dbReference type="GeneID" id="92512968"/>
<dbReference type="InterPro" id="IPR027417">
    <property type="entry name" value="P-loop_NTPase"/>
</dbReference>
<dbReference type="EMBL" id="JAFEUZ010000022">
    <property type="protein sequence ID" value="KAG5479049.1"/>
    <property type="molecule type" value="Genomic_DNA"/>
</dbReference>
<keyword evidence="5" id="KW-1185">Reference proteome</keyword>
<name>A0A836GU10_9TRYP</name>
<feature type="compositionally biased region" description="Low complexity" evidence="1">
    <location>
        <begin position="96"/>
        <end position="117"/>
    </location>
</feature>
<feature type="transmembrane region" description="Helical" evidence="2">
    <location>
        <begin position="445"/>
        <end position="465"/>
    </location>
</feature>
<dbReference type="AlphaFoldDB" id="A0A836GU10"/>
<dbReference type="KEGG" id="lmat:92512968"/>
<evidence type="ECO:0000259" key="3">
    <source>
        <dbReference type="Pfam" id="PF00350"/>
    </source>
</evidence>
<proteinExistence type="predicted"/>
<dbReference type="InterPro" id="IPR045063">
    <property type="entry name" value="Dynamin_N"/>
</dbReference>
<dbReference type="InterPro" id="IPR051943">
    <property type="entry name" value="TRAFAC_Dynamin-like_GTPase"/>
</dbReference>
<keyword evidence="2" id="KW-0812">Transmembrane</keyword>
<keyword evidence="2" id="KW-0472">Membrane</keyword>
<dbReference type="OrthoDB" id="1716625at2759"/>
<keyword evidence="2" id="KW-1133">Transmembrane helix</keyword>
<evidence type="ECO:0000313" key="5">
    <source>
        <dbReference type="Proteomes" id="UP000673552"/>
    </source>
</evidence>
<evidence type="ECO:0000256" key="1">
    <source>
        <dbReference type="SAM" id="MobiDB-lite"/>
    </source>
</evidence>
<dbReference type="FunFam" id="3.40.50.300:FF:002729">
    <property type="entry name" value="50S ribosome-binding GTPase/Dynamin family, putative"/>
    <property type="match status" value="1"/>
</dbReference>
<sequence>MYRRTCRATSTRTYSLTPTPFSLGWAQRQPFSTIYGPSTCFERRIAALMALPSRNPRTRSFYVYSLANNLQRCGFSSSRAQRHSESSINAGGGRDPAVGSAGALAAPSSSPSKSSHVAVQAEIEGELQKLRSSYLEPYDGVYRFLTPFKSTTPMVMFLGNHSSGKSTLINYLSGCEIQETGVAPTDDGFTVIRRGTYDMDADGPSVVSNPKYQYQSLQQFGISFVTHFKMKTRVMPPTSQVPMDMVLVDTPGMIDTPVHASLAEQSGSGDHTRGYDFLAVTRWFAQQSDVILLMFDPANPGTTGETLDVLTKSLTGYEHKFFLVMNKVDVFEKVTDFARAYGTLCWNLSKVMKMKDIPRVYTTSTPLKKLSGNAVDSAASSTSASCTVPLAELSRQRKEILNEIRAAPMRRMDNLITETEESARNLLLACRVSKILRHDYLQREVFLYCLLGSACLIVPAAAVVFSPVTVAGTVLVILLSIALGCGGLALTRMHLREFDRRLLQSCDNALGRLFTTKTLTKDVELRWQRTVRPELLRIAAASQEKGTSGVMALPSCSSRACRGMQHVIHQEVPALRRKVSEYKESFFQGRGAA</sequence>
<dbReference type="Gene3D" id="3.40.50.300">
    <property type="entry name" value="P-loop containing nucleotide triphosphate hydrolases"/>
    <property type="match status" value="1"/>
</dbReference>